<keyword evidence="2" id="KW-1185">Reference proteome</keyword>
<name>A0ABR2A0C9_9ROSI</name>
<accession>A0ABR2A0C9</accession>
<gene>
    <name evidence="1" type="ORF">V6N11_045109</name>
</gene>
<proteinExistence type="predicted"/>
<evidence type="ECO:0000313" key="1">
    <source>
        <dbReference type="EMBL" id="KAK8486447.1"/>
    </source>
</evidence>
<sequence length="57" mass="6372">GCREEDNFETIVTRGTTLAGPSLLQGENKFVEQLDTTAEEKVHGEAASSFFHWRSML</sequence>
<reference evidence="1 2" key="1">
    <citation type="journal article" date="2024" name="G3 (Bethesda)">
        <title>Genome assembly of Hibiscus sabdariffa L. provides insights into metabolisms of medicinal natural products.</title>
        <authorList>
            <person name="Kim T."/>
        </authorList>
    </citation>
    <scope>NUCLEOTIDE SEQUENCE [LARGE SCALE GENOMIC DNA]</scope>
    <source>
        <strain evidence="1">TK-2024</strain>
        <tissue evidence="1">Old leaves</tissue>
    </source>
</reference>
<organism evidence="1 2">
    <name type="scientific">Hibiscus sabdariffa</name>
    <name type="common">roselle</name>
    <dbReference type="NCBI Taxonomy" id="183260"/>
    <lineage>
        <taxon>Eukaryota</taxon>
        <taxon>Viridiplantae</taxon>
        <taxon>Streptophyta</taxon>
        <taxon>Embryophyta</taxon>
        <taxon>Tracheophyta</taxon>
        <taxon>Spermatophyta</taxon>
        <taxon>Magnoliopsida</taxon>
        <taxon>eudicotyledons</taxon>
        <taxon>Gunneridae</taxon>
        <taxon>Pentapetalae</taxon>
        <taxon>rosids</taxon>
        <taxon>malvids</taxon>
        <taxon>Malvales</taxon>
        <taxon>Malvaceae</taxon>
        <taxon>Malvoideae</taxon>
        <taxon>Hibiscus</taxon>
    </lineage>
</organism>
<comment type="caution">
    <text evidence="1">The sequence shown here is derived from an EMBL/GenBank/DDBJ whole genome shotgun (WGS) entry which is preliminary data.</text>
</comment>
<dbReference type="Proteomes" id="UP001396334">
    <property type="component" value="Unassembled WGS sequence"/>
</dbReference>
<evidence type="ECO:0000313" key="2">
    <source>
        <dbReference type="Proteomes" id="UP001396334"/>
    </source>
</evidence>
<protein>
    <submittedName>
        <fullName evidence="1">Uncharacterized protein</fullName>
    </submittedName>
</protein>
<dbReference type="EMBL" id="JBBPBN010000440">
    <property type="protein sequence ID" value="KAK8486447.1"/>
    <property type="molecule type" value="Genomic_DNA"/>
</dbReference>
<feature type="non-terminal residue" evidence="1">
    <location>
        <position position="1"/>
    </location>
</feature>